<evidence type="ECO:0000256" key="1">
    <source>
        <dbReference type="ARBA" id="ARBA00006750"/>
    </source>
</evidence>
<reference evidence="7 8" key="1">
    <citation type="submission" date="2014-04" db="EMBL/GenBank/DDBJ databases">
        <authorList>
            <consortium name="DOE Joint Genome Institute"/>
            <person name="Kuo A."/>
            <person name="Tarkka M."/>
            <person name="Buscot F."/>
            <person name="Kohler A."/>
            <person name="Nagy L.G."/>
            <person name="Floudas D."/>
            <person name="Copeland A."/>
            <person name="Barry K.W."/>
            <person name="Cichocki N."/>
            <person name="Veneault-Fourrey C."/>
            <person name="LaButti K."/>
            <person name="Lindquist E.A."/>
            <person name="Lipzen A."/>
            <person name="Lundell T."/>
            <person name="Morin E."/>
            <person name="Murat C."/>
            <person name="Sun H."/>
            <person name="Tunlid A."/>
            <person name="Henrissat B."/>
            <person name="Grigoriev I.V."/>
            <person name="Hibbett D.S."/>
            <person name="Martin F."/>
            <person name="Nordberg H.P."/>
            <person name="Cantor M.N."/>
            <person name="Hua S.X."/>
        </authorList>
    </citation>
    <scope>NUCLEOTIDE SEQUENCE [LARGE SCALE GENOMIC DNA]</scope>
    <source>
        <strain evidence="7 8">F 1598</strain>
    </source>
</reference>
<dbReference type="SMART" id="SM00116">
    <property type="entry name" value="CBS"/>
    <property type="match status" value="4"/>
</dbReference>
<keyword evidence="3 4" id="KW-0129">CBS domain</keyword>
<evidence type="ECO:0000256" key="4">
    <source>
        <dbReference type="PROSITE-ProRule" id="PRU00703"/>
    </source>
</evidence>
<reference evidence="8" key="2">
    <citation type="submission" date="2015-01" db="EMBL/GenBank/DDBJ databases">
        <title>Evolutionary Origins and Diversification of the Mycorrhizal Mutualists.</title>
        <authorList>
            <consortium name="DOE Joint Genome Institute"/>
            <consortium name="Mycorrhizal Genomics Consortium"/>
            <person name="Kohler A."/>
            <person name="Kuo A."/>
            <person name="Nagy L.G."/>
            <person name="Floudas D."/>
            <person name="Copeland A."/>
            <person name="Barry K.W."/>
            <person name="Cichocki N."/>
            <person name="Veneault-Fourrey C."/>
            <person name="LaButti K."/>
            <person name="Lindquist E.A."/>
            <person name="Lipzen A."/>
            <person name="Lundell T."/>
            <person name="Morin E."/>
            <person name="Murat C."/>
            <person name="Riley R."/>
            <person name="Ohm R."/>
            <person name="Sun H."/>
            <person name="Tunlid A."/>
            <person name="Henrissat B."/>
            <person name="Grigoriev I.V."/>
            <person name="Hibbett D.S."/>
            <person name="Martin F."/>
        </authorList>
    </citation>
    <scope>NUCLEOTIDE SEQUENCE [LARGE SCALE GENOMIC DNA]</scope>
    <source>
        <strain evidence="8">F 1598</strain>
    </source>
</reference>
<dbReference type="GO" id="GO:0005634">
    <property type="term" value="C:nucleus"/>
    <property type="evidence" value="ECO:0007669"/>
    <property type="project" value="TreeGrafter"/>
</dbReference>
<dbReference type="InterPro" id="IPR046342">
    <property type="entry name" value="CBS_dom_sf"/>
</dbReference>
<dbReference type="Pfam" id="PF00571">
    <property type="entry name" value="CBS"/>
    <property type="match status" value="1"/>
</dbReference>
<accession>A0A0C3G3T0</accession>
<feature type="compositionally biased region" description="Basic residues" evidence="5">
    <location>
        <begin position="12"/>
        <end position="25"/>
    </location>
</feature>
<dbReference type="STRING" id="765440.A0A0C3G3T0"/>
<feature type="compositionally biased region" description="Low complexity" evidence="5">
    <location>
        <begin position="1"/>
        <end position="11"/>
    </location>
</feature>
<evidence type="ECO:0000259" key="6">
    <source>
        <dbReference type="PROSITE" id="PS51371"/>
    </source>
</evidence>
<evidence type="ECO:0000256" key="2">
    <source>
        <dbReference type="ARBA" id="ARBA00022737"/>
    </source>
</evidence>
<dbReference type="FunCoup" id="A0A0C3G3T0">
    <property type="interactions" value="125"/>
</dbReference>
<feature type="domain" description="CBS" evidence="6">
    <location>
        <begin position="306"/>
        <end position="374"/>
    </location>
</feature>
<name>A0A0C3G3T0_PILCF</name>
<sequence>MNSTLSPARSPTVRRRPSSSRRNRAGSHLPPSSQEKHDAALHAIRNLLKGHTCYDAFPISFRLITLDTKLNVMKALQCLLFNGVVSAPLWNSDESKFAGMLTVLDIIHLIQYYYHNASYDSAVADVEHFRLESLRDIEKTLGVATPPLLAEHPTSTLYDAAKLLIQTHARRLPLLDHDTATGHEVIVTALTQYRLLKFISINLPEDIQQLHLPLRKLKIGTYVHGPPPSEAPEGCNPYAPIATATLTTRVFDVVQMFSGRSISAVPIIDEEGIVVNLYETVDVITLVRLGAYQSLDLTISEALNQRSPDFPGVIVCSASDSLGQLLHLIKDRRVHRLVVVEGDEEEKKGGKKGRLLGIITLSDVLKYVIGEVGIGEGIEPDEEISPTTPIRPPHTPSPAPSLAPQEEPHDALTPKPAEQSLSTAPAAAESS</sequence>
<keyword evidence="2" id="KW-0677">Repeat</keyword>
<feature type="region of interest" description="Disordered" evidence="5">
    <location>
        <begin position="378"/>
        <end position="431"/>
    </location>
</feature>
<dbReference type="GO" id="GO:0019887">
    <property type="term" value="F:protein kinase regulator activity"/>
    <property type="evidence" value="ECO:0007669"/>
    <property type="project" value="TreeGrafter"/>
</dbReference>
<dbReference type="SUPFAM" id="SSF54631">
    <property type="entry name" value="CBS-domain pair"/>
    <property type="match status" value="2"/>
</dbReference>
<evidence type="ECO:0000313" key="7">
    <source>
        <dbReference type="EMBL" id="KIM85256.1"/>
    </source>
</evidence>
<dbReference type="EMBL" id="KN832985">
    <property type="protein sequence ID" value="KIM85256.1"/>
    <property type="molecule type" value="Genomic_DNA"/>
</dbReference>
<feature type="domain" description="CBS" evidence="6">
    <location>
        <begin position="235"/>
        <end position="297"/>
    </location>
</feature>
<comment type="similarity">
    <text evidence="1">Belongs to the 5'-AMP-activated protein kinase gamma subunit family.</text>
</comment>
<dbReference type="GO" id="GO:0019901">
    <property type="term" value="F:protein kinase binding"/>
    <property type="evidence" value="ECO:0007669"/>
    <property type="project" value="TreeGrafter"/>
</dbReference>
<dbReference type="OrthoDB" id="286637at2759"/>
<feature type="domain" description="CBS" evidence="6">
    <location>
        <begin position="144"/>
        <end position="205"/>
    </location>
</feature>
<dbReference type="InterPro" id="IPR000644">
    <property type="entry name" value="CBS_dom"/>
</dbReference>
<dbReference type="PROSITE" id="PS51371">
    <property type="entry name" value="CBS"/>
    <property type="match status" value="3"/>
</dbReference>
<evidence type="ECO:0000313" key="8">
    <source>
        <dbReference type="Proteomes" id="UP000054166"/>
    </source>
</evidence>
<proteinExistence type="inferred from homology"/>
<dbReference type="InParanoid" id="A0A0C3G3T0"/>
<feature type="compositionally biased region" description="Polar residues" evidence="5">
    <location>
        <begin position="419"/>
        <end position="431"/>
    </location>
</feature>
<dbReference type="AlphaFoldDB" id="A0A0C3G3T0"/>
<dbReference type="PANTHER" id="PTHR13780:SF35">
    <property type="entry name" value="LD22662P"/>
    <property type="match status" value="1"/>
</dbReference>
<keyword evidence="8" id="KW-1185">Reference proteome</keyword>
<dbReference type="HOGENOM" id="CLU_021740_2_0_1"/>
<dbReference type="GO" id="GO:0016208">
    <property type="term" value="F:AMP binding"/>
    <property type="evidence" value="ECO:0007669"/>
    <property type="project" value="TreeGrafter"/>
</dbReference>
<feature type="region of interest" description="Disordered" evidence="5">
    <location>
        <begin position="1"/>
        <end position="36"/>
    </location>
</feature>
<dbReference type="GO" id="GO:0031588">
    <property type="term" value="C:nucleotide-activated protein kinase complex"/>
    <property type="evidence" value="ECO:0007669"/>
    <property type="project" value="TreeGrafter"/>
</dbReference>
<evidence type="ECO:0000256" key="3">
    <source>
        <dbReference type="ARBA" id="ARBA00023122"/>
    </source>
</evidence>
<dbReference type="Proteomes" id="UP000054166">
    <property type="component" value="Unassembled WGS sequence"/>
</dbReference>
<dbReference type="InterPro" id="IPR050511">
    <property type="entry name" value="AMPK_gamma/SDS23_families"/>
</dbReference>
<gene>
    <name evidence="7" type="ORF">PILCRDRAFT_817257</name>
</gene>
<protein>
    <recommendedName>
        <fullName evidence="6">CBS domain-containing protein</fullName>
    </recommendedName>
</protein>
<feature type="compositionally biased region" description="Pro residues" evidence="5">
    <location>
        <begin position="389"/>
        <end position="401"/>
    </location>
</feature>
<dbReference type="PANTHER" id="PTHR13780">
    <property type="entry name" value="AMP-ACTIVATED PROTEIN KINASE, GAMMA REGULATORY SUBUNIT"/>
    <property type="match status" value="1"/>
</dbReference>
<organism evidence="7 8">
    <name type="scientific">Piloderma croceum (strain F 1598)</name>
    <dbReference type="NCBI Taxonomy" id="765440"/>
    <lineage>
        <taxon>Eukaryota</taxon>
        <taxon>Fungi</taxon>
        <taxon>Dikarya</taxon>
        <taxon>Basidiomycota</taxon>
        <taxon>Agaricomycotina</taxon>
        <taxon>Agaricomycetes</taxon>
        <taxon>Agaricomycetidae</taxon>
        <taxon>Atheliales</taxon>
        <taxon>Atheliaceae</taxon>
        <taxon>Piloderma</taxon>
    </lineage>
</organism>
<dbReference type="GO" id="GO:0005737">
    <property type="term" value="C:cytoplasm"/>
    <property type="evidence" value="ECO:0007669"/>
    <property type="project" value="TreeGrafter"/>
</dbReference>
<dbReference type="CDD" id="cd04618">
    <property type="entry name" value="CBS_euAMPK_gamma-like_repeat1"/>
    <property type="match status" value="1"/>
</dbReference>
<dbReference type="Gene3D" id="3.10.580.10">
    <property type="entry name" value="CBS-domain"/>
    <property type="match status" value="2"/>
</dbReference>
<evidence type="ECO:0000256" key="5">
    <source>
        <dbReference type="SAM" id="MobiDB-lite"/>
    </source>
</evidence>